<dbReference type="GO" id="GO:0016020">
    <property type="term" value="C:membrane"/>
    <property type="evidence" value="ECO:0007669"/>
    <property type="project" value="UniProtKB-SubCell"/>
</dbReference>
<feature type="transmembrane region" description="Helical" evidence="5">
    <location>
        <begin position="286"/>
        <end position="308"/>
    </location>
</feature>
<evidence type="ECO:0000256" key="2">
    <source>
        <dbReference type="ARBA" id="ARBA00022692"/>
    </source>
</evidence>
<dbReference type="Pfam" id="PF01740">
    <property type="entry name" value="STAS"/>
    <property type="match status" value="1"/>
</dbReference>
<gene>
    <name evidence="7" type="ORF">EDC91_12224</name>
</gene>
<evidence type="ECO:0000259" key="6">
    <source>
        <dbReference type="PROSITE" id="PS50801"/>
    </source>
</evidence>
<comment type="caution">
    <text evidence="7">The sequence shown here is derived from an EMBL/GenBank/DDBJ whole genome shotgun (WGS) entry which is preliminary data.</text>
</comment>
<dbReference type="InterPro" id="IPR011547">
    <property type="entry name" value="SLC26A/SulP_dom"/>
</dbReference>
<feature type="transmembrane region" description="Helical" evidence="5">
    <location>
        <begin position="139"/>
        <end position="157"/>
    </location>
</feature>
<feature type="domain" description="STAS" evidence="6">
    <location>
        <begin position="464"/>
        <end position="575"/>
    </location>
</feature>
<dbReference type="GO" id="GO:0008271">
    <property type="term" value="F:secondary active sulfate transmembrane transporter activity"/>
    <property type="evidence" value="ECO:0007669"/>
    <property type="project" value="InterPro"/>
</dbReference>
<dbReference type="Gene3D" id="3.30.750.24">
    <property type="entry name" value="STAS domain"/>
    <property type="match status" value="1"/>
</dbReference>
<dbReference type="PANTHER" id="PTHR11814">
    <property type="entry name" value="SULFATE TRANSPORTER"/>
    <property type="match status" value="1"/>
</dbReference>
<keyword evidence="2 5" id="KW-0812">Transmembrane</keyword>
<evidence type="ECO:0000313" key="7">
    <source>
        <dbReference type="EMBL" id="TCN81695.1"/>
    </source>
</evidence>
<dbReference type="NCBIfam" id="NF008660">
    <property type="entry name" value="PRK11660.1"/>
    <property type="match status" value="1"/>
</dbReference>
<dbReference type="EMBL" id="SLWF01000022">
    <property type="protein sequence ID" value="TCN81695.1"/>
    <property type="molecule type" value="Genomic_DNA"/>
</dbReference>
<feature type="transmembrane region" description="Helical" evidence="5">
    <location>
        <begin position="215"/>
        <end position="233"/>
    </location>
</feature>
<protein>
    <submittedName>
        <fullName evidence="7">SulP family sulfate permease</fullName>
    </submittedName>
</protein>
<dbReference type="AlphaFoldDB" id="A0A4R2F5G0"/>
<dbReference type="Proteomes" id="UP000294832">
    <property type="component" value="Unassembled WGS sequence"/>
</dbReference>
<dbReference type="SUPFAM" id="SSF52091">
    <property type="entry name" value="SpoIIaa-like"/>
    <property type="match status" value="1"/>
</dbReference>
<feature type="transmembrane region" description="Helical" evidence="5">
    <location>
        <begin position="38"/>
        <end position="58"/>
    </location>
</feature>
<sequence length="581" mass="61755">MPNSTSFRTQLFSLHLGYALREVITKEGYRGRNLLQDLVAGITVGIIAIPLAMALAIASGVPPQYGLYTSIVGGFVIALCGGSRYSISGPTAAFVVLLYPIAQQYGLAGLLMATAMSGIILIIMALLRLGRLIQYIPQSVTLGFTGGIGIVIAILQLKDFFGLQIAEMPEHIGGKLQALALALPQTHLPSLSVAVATLAVMLLWPKLKLPLPAHLPAIIVGSLLALLFAQFGWQVETIGSRFHYLLADGSQGNGIPPFLPGFEWPWQRPGPDGAPLGLSWDSIRTLAPSAFAIAMLGAIESLLCAVVLDGMTGKRHSANSELLGQGIGNIVAPLFGGITATAAIARSAANVRSGAYSPISAMIHAIVVLLGLVVLAGVLSYLPMAAMAALLMVVAWNMSEAPKAVHLVKAAPRSDILVFFCCLLLTVLFDMVVAISFGIMLAALLFMKEIAEMTRLYDLVGNKRYLEQNVPDDWAVLKINGPLFFAAAERIFAELAAMAQNKKVIALNLDGVSMLDAGGLAALNKLVSKCGDEGTRLLISDLQFQPIRTLAKAKVQPIPGVLKFYPSMKELLDEELPVSKE</sequence>
<dbReference type="InterPro" id="IPR018045">
    <property type="entry name" value="S04_transporter_CS"/>
</dbReference>
<reference evidence="7 8" key="1">
    <citation type="submission" date="2019-03" db="EMBL/GenBank/DDBJ databases">
        <title>Freshwater and sediment microbial communities from various areas in North America, analyzing microbe dynamics in response to fracking.</title>
        <authorList>
            <person name="Lamendella R."/>
        </authorList>
    </citation>
    <scope>NUCLEOTIDE SEQUENCE [LARGE SCALE GENOMIC DNA]</scope>
    <source>
        <strain evidence="7 8">74A</strain>
    </source>
</reference>
<dbReference type="Pfam" id="PF00916">
    <property type="entry name" value="Sulfate_transp"/>
    <property type="match status" value="1"/>
</dbReference>
<evidence type="ECO:0000256" key="1">
    <source>
        <dbReference type="ARBA" id="ARBA00004141"/>
    </source>
</evidence>
<dbReference type="PROSITE" id="PS01130">
    <property type="entry name" value="SLC26A"/>
    <property type="match status" value="1"/>
</dbReference>
<dbReference type="InterPro" id="IPR001902">
    <property type="entry name" value="SLC26A/SulP_fam"/>
</dbReference>
<dbReference type="InterPro" id="IPR036513">
    <property type="entry name" value="STAS_dom_sf"/>
</dbReference>
<dbReference type="OrthoDB" id="9769739at2"/>
<evidence type="ECO:0000256" key="3">
    <source>
        <dbReference type="ARBA" id="ARBA00022989"/>
    </source>
</evidence>
<evidence type="ECO:0000256" key="4">
    <source>
        <dbReference type="ARBA" id="ARBA00023136"/>
    </source>
</evidence>
<dbReference type="InterPro" id="IPR002645">
    <property type="entry name" value="STAS_dom"/>
</dbReference>
<comment type="subcellular location">
    <subcellularLocation>
        <location evidence="1">Membrane</location>
        <topology evidence="1">Multi-pass membrane protein</topology>
    </subcellularLocation>
</comment>
<accession>A0A4R2F5G0</accession>
<evidence type="ECO:0000313" key="8">
    <source>
        <dbReference type="Proteomes" id="UP000294832"/>
    </source>
</evidence>
<organism evidence="7 8">
    <name type="scientific">Shewanella fodinae</name>
    <dbReference type="NCBI Taxonomy" id="552357"/>
    <lineage>
        <taxon>Bacteria</taxon>
        <taxon>Pseudomonadati</taxon>
        <taxon>Pseudomonadota</taxon>
        <taxon>Gammaproteobacteria</taxon>
        <taxon>Alteromonadales</taxon>
        <taxon>Shewanellaceae</taxon>
        <taxon>Shewanella</taxon>
    </lineage>
</organism>
<feature type="transmembrane region" description="Helical" evidence="5">
    <location>
        <begin position="416"/>
        <end position="446"/>
    </location>
</feature>
<dbReference type="CDD" id="cd07042">
    <property type="entry name" value="STAS_SulP_like_sulfate_transporter"/>
    <property type="match status" value="1"/>
</dbReference>
<evidence type="ECO:0000256" key="5">
    <source>
        <dbReference type="SAM" id="Phobius"/>
    </source>
</evidence>
<keyword evidence="8" id="KW-1185">Reference proteome</keyword>
<dbReference type="RefSeq" id="WP_133039670.1">
    <property type="nucleotide sequence ID" value="NZ_SLWF01000022.1"/>
</dbReference>
<dbReference type="NCBIfam" id="TIGR00815">
    <property type="entry name" value="sulP"/>
    <property type="match status" value="1"/>
</dbReference>
<name>A0A4R2F5G0_9GAMM</name>
<keyword evidence="4 5" id="KW-0472">Membrane</keyword>
<feature type="transmembrane region" description="Helical" evidence="5">
    <location>
        <begin position="366"/>
        <end position="396"/>
    </location>
</feature>
<proteinExistence type="predicted"/>
<feature type="transmembrane region" description="Helical" evidence="5">
    <location>
        <begin position="105"/>
        <end position="127"/>
    </location>
</feature>
<dbReference type="PROSITE" id="PS50801">
    <property type="entry name" value="STAS"/>
    <property type="match status" value="1"/>
</dbReference>
<keyword evidence="3 5" id="KW-1133">Transmembrane helix</keyword>
<feature type="transmembrane region" description="Helical" evidence="5">
    <location>
        <begin position="65"/>
        <end position="85"/>
    </location>
</feature>